<reference evidence="1 2" key="1">
    <citation type="submission" date="2017-06" db="EMBL/GenBank/DDBJ databases">
        <title>Description of Rhodopirellula bahusiensis sp. nov.</title>
        <authorList>
            <person name="Kizina J."/>
            <person name="Harder J."/>
        </authorList>
    </citation>
    <scope>NUCLEOTIDE SEQUENCE [LARGE SCALE GENOMIC DNA]</scope>
    <source>
        <strain evidence="1 2">SWK21</strain>
    </source>
</reference>
<dbReference type="RefSeq" id="WP_099261341.1">
    <property type="nucleotide sequence ID" value="NZ_NIZW01000010.1"/>
</dbReference>
<keyword evidence="2" id="KW-1185">Reference proteome</keyword>
<dbReference type="GeneID" id="90609276"/>
<comment type="caution">
    <text evidence="1">The sequence shown here is derived from an EMBL/GenBank/DDBJ whole genome shotgun (WGS) entry which is preliminary data.</text>
</comment>
<accession>A0A2G1W6C9</accession>
<dbReference type="EMBL" id="NIZW01000010">
    <property type="protein sequence ID" value="PHQ34593.1"/>
    <property type="molecule type" value="Genomic_DNA"/>
</dbReference>
<gene>
    <name evidence="1" type="ORF">CEE69_14355</name>
</gene>
<evidence type="ECO:0000313" key="1">
    <source>
        <dbReference type="EMBL" id="PHQ34593.1"/>
    </source>
</evidence>
<sequence>MPHDIDLTSVGRIAGQFQTPVTRLMSIIEQLNIVPQQRLNGVGYYHPNDVERIAAVLRERSGNTIPTMDRQGIQ</sequence>
<evidence type="ECO:0000313" key="2">
    <source>
        <dbReference type="Proteomes" id="UP000225740"/>
    </source>
</evidence>
<protein>
    <recommendedName>
        <fullName evidence="3">HTH merR-type domain-containing protein</fullName>
    </recommendedName>
</protein>
<name>A0A2G1W6C9_9BACT</name>
<dbReference type="AlphaFoldDB" id="A0A2G1W6C9"/>
<proteinExistence type="predicted"/>
<organism evidence="1 2">
    <name type="scientific">Rhodopirellula bahusiensis</name>
    <dbReference type="NCBI Taxonomy" id="2014065"/>
    <lineage>
        <taxon>Bacteria</taxon>
        <taxon>Pseudomonadati</taxon>
        <taxon>Planctomycetota</taxon>
        <taxon>Planctomycetia</taxon>
        <taxon>Pirellulales</taxon>
        <taxon>Pirellulaceae</taxon>
        <taxon>Rhodopirellula</taxon>
    </lineage>
</organism>
<dbReference type="Proteomes" id="UP000225740">
    <property type="component" value="Unassembled WGS sequence"/>
</dbReference>
<evidence type="ECO:0008006" key="3">
    <source>
        <dbReference type="Google" id="ProtNLM"/>
    </source>
</evidence>